<dbReference type="EC" id="2.7.7.65" evidence="1"/>
<name>A0A4Z0WFY6_9GAMM</name>
<gene>
    <name evidence="6" type="ORF">E4656_05965</name>
</gene>
<feature type="transmembrane region" description="Helical" evidence="4">
    <location>
        <begin position="27"/>
        <end position="46"/>
    </location>
</feature>
<dbReference type="GO" id="GO:0005886">
    <property type="term" value="C:plasma membrane"/>
    <property type="evidence" value="ECO:0007669"/>
    <property type="project" value="TreeGrafter"/>
</dbReference>
<evidence type="ECO:0000256" key="4">
    <source>
        <dbReference type="SAM" id="Phobius"/>
    </source>
</evidence>
<feature type="transmembrane region" description="Helical" evidence="4">
    <location>
        <begin position="181"/>
        <end position="197"/>
    </location>
</feature>
<evidence type="ECO:0000313" key="7">
    <source>
        <dbReference type="Proteomes" id="UP000297475"/>
    </source>
</evidence>
<feature type="transmembrane region" description="Helical" evidence="4">
    <location>
        <begin position="203"/>
        <end position="221"/>
    </location>
</feature>
<evidence type="ECO:0000256" key="1">
    <source>
        <dbReference type="ARBA" id="ARBA00012528"/>
    </source>
</evidence>
<dbReference type="Gene3D" id="3.30.70.270">
    <property type="match status" value="1"/>
</dbReference>
<dbReference type="AlphaFoldDB" id="A0A4Z0WFY6"/>
<keyword evidence="4" id="KW-1133">Transmembrane helix</keyword>
<protein>
    <recommendedName>
        <fullName evidence="1">diguanylate cyclase</fullName>
        <ecNumber evidence="1">2.7.7.65</ecNumber>
    </recommendedName>
</protein>
<feature type="transmembrane region" description="Helical" evidence="4">
    <location>
        <begin position="83"/>
        <end position="101"/>
    </location>
</feature>
<keyword evidence="7" id="KW-1185">Reference proteome</keyword>
<dbReference type="Proteomes" id="UP000297475">
    <property type="component" value="Unassembled WGS sequence"/>
</dbReference>
<dbReference type="CDD" id="cd01949">
    <property type="entry name" value="GGDEF"/>
    <property type="match status" value="1"/>
</dbReference>
<accession>A0A4Z0WFY6</accession>
<sequence length="400" mass="44697">MPILALLPVLCLALVQAFWPDHAFYQAMPFPATAFTAMALVALIATLMRQTEWLYWLAILGGHYWATQNGLQRPLSEPDVAALHQLLPLTASLLMLALSALPKPGLPSIAGVLVLGLCFLLPASLVWLPLADWLAASGLPPALFERPVEGFFMSWAHLWWFSGLLFLWLGLISFRPQDPSVWGQFSTWLAILLFYAFMDRQQISGWATLAGSMALLITLAYRMLHLAYMDELTALPQRRALENRLRRLGRNSAVTMLDVDHFKSFNDTWGHDVGDQVLKLLGAILGRQRGMQAFRYGGEEFTLVFSHARKKAIRDALEAVRAEVEAYPLQLRQDDRPNDSEDGRRQRGSNDGTTETVNITISLGCALRQPGETPQTLLKRADEALYKAKNAGRNCVRIVS</sequence>
<dbReference type="InterPro" id="IPR050469">
    <property type="entry name" value="Diguanylate_Cyclase"/>
</dbReference>
<dbReference type="GO" id="GO:1902201">
    <property type="term" value="P:negative regulation of bacterial-type flagellum-dependent cell motility"/>
    <property type="evidence" value="ECO:0007669"/>
    <property type="project" value="TreeGrafter"/>
</dbReference>
<dbReference type="GO" id="GO:0043709">
    <property type="term" value="P:cell adhesion involved in single-species biofilm formation"/>
    <property type="evidence" value="ECO:0007669"/>
    <property type="project" value="TreeGrafter"/>
</dbReference>
<organism evidence="6 7">
    <name type="scientific">Natronospirillum operosum</name>
    <dbReference type="NCBI Taxonomy" id="2759953"/>
    <lineage>
        <taxon>Bacteria</taxon>
        <taxon>Pseudomonadati</taxon>
        <taxon>Pseudomonadota</taxon>
        <taxon>Gammaproteobacteria</taxon>
        <taxon>Oceanospirillales</taxon>
        <taxon>Natronospirillaceae</taxon>
        <taxon>Natronospirillum</taxon>
    </lineage>
</organism>
<dbReference type="SMART" id="SM00267">
    <property type="entry name" value="GGDEF"/>
    <property type="match status" value="1"/>
</dbReference>
<dbReference type="InterPro" id="IPR029787">
    <property type="entry name" value="Nucleotide_cyclase"/>
</dbReference>
<dbReference type="PROSITE" id="PS50887">
    <property type="entry name" value="GGDEF"/>
    <property type="match status" value="1"/>
</dbReference>
<feature type="transmembrane region" description="Helical" evidence="4">
    <location>
        <begin position="150"/>
        <end position="169"/>
    </location>
</feature>
<dbReference type="EMBL" id="SRMF01000001">
    <property type="protein sequence ID" value="TGG95940.1"/>
    <property type="molecule type" value="Genomic_DNA"/>
</dbReference>
<keyword evidence="4" id="KW-0472">Membrane</keyword>
<comment type="catalytic activity">
    <reaction evidence="2">
        <text>2 GTP = 3',3'-c-di-GMP + 2 diphosphate</text>
        <dbReference type="Rhea" id="RHEA:24898"/>
        <dbReference type="ChEBI" id="CHEBI:33019"/>
        <dbReference type="ChEBI" id="CHEBI:37565"/>
        <dbReference type="ChEBI" id="CHEBI:58805"/>
        <dbReference type="EC" id="2.7.7.65"/>
    </reaction>
</comment>
<dbReference type="NCBIfam" id="TIGR00254">
    <property type="entry name" value="GGDEF"/>
    <property type="match status" value="1"/>
</dbReference>
<feature type="compositionally biased region" description="Basic and acidic residues" evidence="3">
    <location>
        <begin position="332"/>
        <end position="345"/>
    </location>
</feature>
<proteinExistence type="predicted"/>
<dbReference type="PANTHER" id="PTHR45138:SF9">
    <property type="entry name" value="DIGUANYLATE CYCLASE DGCM-RELATED"/>
    <property type="match status" value="1"/>
</dbReference>
<dbReference type="InterPro" id="IPR043128">
    <property type="entry name" value="Rev_trsase/Diguanyl_cyclase"/>
</dbReference>
<dbReference type="OrthoDB" id="9812260at2"/>
<evidence type="ECO:0000259" key="5">
    <source>
        <dbReference type="PROSITE" id="PS50887"/>
    </source>
</evidence>
<feature type="domain" description="GGDEF" evidence="5">
    <location>
        <begin position="250"/>
        <end position="400"/>
    </location>
</feature>
<keyword evidence="4" id="KW-0812">Transmembrane</keyword>
<evidence type="ECO:0000313" key="6">
    <source>
        <dbReference type="EMBL" id="TGG95940.1"/>
    </source>
</evidence>
<dbReference type="SUPFAM" id="SSF55073">
    <property type="entry name" value="Nucleotide cyclase"/>
    <property type="match status" value="1"/>
</dbReference>
<dbReference type="PANTHER" id="PTHR45138">
    <property type="entry name" value="REGULATORY COMPONENTS OF SENSORY TRANSDUCTION SYSTEM"/>
    <property type="match status" value="1"/>
</dbReference>
<evidence type="ECO:0000256" key="3">
    <source>
        <dbReference type="SAM" id="MobiDB-lite"/>
    </source>
</evidence>
<dbReference type="RefSeq" id="WP_135482010.1">
    <property type="nucleotide sequence ID" value="NZ_SRMF01000001.1"/>
</dbReference>
<feature type="transmembrane region" description="Helical" evidence="4">
    <location>
        <begin position="53"/>
        <end position="71"/>
    </location>
</feature>
<feature type="region of interest" description="Disordered" evidence="3">
    <location>
        <begin position="328"/>
        <end position="354"/>
    </location>
</feature>
<evidence type="ECO:0000256" key="2">
    <source>
        <dbReference type="ARBA" id="ARBA00034247"/>
    </source>
</evidence>
<feature type="transmembrane region" description="Helical" evidence="4">
    <location>
        <begin position="108"/>
        <end position="130"/>
    </location>
</feature>
<dbReference type="GO" id="GO:0052621">
    <property type="term" value="F:diguanylate cyclase activity"/>
    <property type="evidence" value="ECO:0007669"/>
    <property type="project" value="UniProtKB-EC"/>
</dbReference>
<reference evidence="6 7" key="1">
    <citation type="submission" date="2019-04" db="EMBL/GenBank/DDBJ databases">
        <title>Natronospirillum operosus gen. nov., sp. nov., a haloalkaliphilic satellite isolated from decaying biomass of laboratory culture of cyanobacterium Geitlerinema sp. and proposal of Natronospirillaceae fam. nov. and Saccharospirillaceae fam. nov.</title>
        <authorList>
            <person name="Kevbrin V."/>
            <person name="Boltyanskaya Y."/>
            <person name="Koziaeva V."/>
            <person name="Grouzdev D.S."/>
            <person name="Park M."/>
            <person name="Cho J."/>
        </authorList>
    </citation>
    <scope>NUCLEOTIDE SEQUENCE [LARGE SCALE GENOMIC DNA]</scope>
    <source>
        <strain evidence="6 7">G-116</strain>
    </source>
</reference>
<dbReference type="Pfam" id="PF00990">
    <property type="entry name" value="GGDEF"/>
    <property type="match status" value="2"/>
</dbReference>
<comment type="caution">
    <text evidence="6">The sequence shown here is derived from an EMBL/GenBank/DDBJ whole genome shotgun (WGS) entry which is preliminary data.</text>
</comment>
<dbReference type="InterPro" id="IPR000160">
    <property type="entry name" value="GGDEF_dom"/>
</dbReference>